<gene>
    <name evidence="3" type="ORF">SAMN04487751_1947</name>
</gene>
<keyword evidence="3" id="KW-0238">DNA-binding</keyword>
<reference evidence="3 4" key="1">
    <citation type="submission" date="2016-10" db="EMBL/GenBank/DDBJ databases">
        <authorList>
            <person name="Varghese N."/>
            <person name="Submissions S."/>
        </authorList>
    </citation>
    <scope>NUCLEOTIDE SEQUENCE [LARGE SCALE GENOMIC DNA]</scope>
    <source>
        <strain evidence="3 4">UNC380MFSha3.1</strain>
    </source>
</reference>
<dbReference type="InterPro" id="IPR000835">
    <property type="entry name" value="HTH_MarR-typ"/>
</dbReference>
<dbReference type="PANTHER" id="PTHR33164">
    <property type="entry name" value="TRANSCRIPTIONAL REGULATOR, MARR FAMILY"/>
    <property type="match status" value="1"/>
</dbReference>
<dbReference type="InterPro" id="IPR039422">
    <property type="entry name" value="MarR/SlyA-like"/>
</dbReference>
<sequence length="203" mass="21003">MTDSESEPAELDAIMAALALVRGRGRGPGGFGPGGPGFGPDGSGSSRGRGGPFGPGGPFGGGPDGHRGHGPWNHGGPHGAQHEWLAAGPRLGGPARLRLLDALAAASHPLSVSEVGEAIGVDQPRASRLIQQAVDLGLVRREADPDDARRTRVALTAQGTALAQGFRGQRREHLTHALADFTPEERTELARLLTKLAAAWPQR</sequence>
<accession>A0A7Z7CXU2</accession>
<dbReference type="GO" id="GO:0003677">
    <property type="term" value="F:DNA binding"/>
    <property type="evidence" value="ECO:0007669"/>
    <property type="project" value="UniProtKB-KW"/>
</dbReference>
<evidence type="ECO:0000313" key="3">
    <source>
        <dbReference type="EMBL" id="SFI50152.1"/>
    </source>
</evidence>
<evidence type="ECO:0000313" key="4">
    <source>
        <dbReference type="Proteomes" id="UP000198702"/>
    </source>
</evidence>
<evidence type="ECO:0000256" key="1">
    <source>
        <dbReference type="SAM" id="MobiDB-lite"/>
    </source>
</evidence>
<dbReference type="SMART" id="SM00347">
    <property type="entry name" value="HTH_MARR"/>
    <property type="match status" value="1"/>
</dbReference>
<proteinExistence type="predicted"/>
<dbReference type="EMBL" id="FOQZ01000002">
    <property type="protein sequence ID" value="SFI50152.1"/>
    <property type="molecule type" value="Genomic_DNA"/>
</dbReference>
<feature type="region of interest" description="Disordered" evidence="1">
    <location>
        <begin position="23"/>
        <end position="85"/>
    </location>
</feature>
<dbReference type="Pfam" id="PF12802">
    <property type="entry name" value="MarR_2"/>
    <property type="match status" value="1"/>
</dbReference>
<dbReference type="Gene3D" id="1.10.10.10">
    <property type="entry name" value="Winged helix-like DNA-binding domain superfamily/Winged helix DNA-binding domain"/>
    <property type="match status" value="1"/>
</dbReference>
<name>A0A7Z7CXU2_9MICO</name>
<dbReference type="PANTHER" id="PTHR33164:SF57">
    <property type="entry name" value="MARR-FAMILY TRANSCRIPTIONAL REGULATOR"/>
    <property type="match status" value="1"/>
</dbReference>
<dbReference type="GO" id="GO:0006950">
    <property type="term" value="P:response to stress"/>
    <property type="evidence" value="ECO:0007669"/>
    <property type="project" value="TreeGrafter"/>
</dbReference>
<dbReference type="GO" id="GO:0003700">
    <property type="term" value="F:DNA-binding transcription factor activity"/>
    <property type="evidence" value="ECO:0007669"/>
    <property type="project" value="InterPro"/>
</dbReference>
<dbReference type="InterPro" id="IPR036390">
    <property type="entry name" value="WH_DNA-bd_sf"/>
</dbReference>
<comment type="caution">
    <text evidence="3">The sequence shown here is derived from an EMBL/GenBank/DDBJ whole genome shotgun (WGS) entry which is preliminary data.</text>
</comment>
<dbReference type="SMART" id="SM00418">
    <property type="entry name" value="HTH_ARSR"/>
    <property type="match status" value="1"/>
</dbReference>
<dbReference type="PRINTS" id="PR00598">
    <property type="entry name" value="HTHMARR"/>
</dbReference>
<feature type="compositionally biased region" description="Gly residues" evidence="1">
    <location>
        <begin position="26"/>
        <end position="63"/>
    </location>
</feature>
<feature type="domain" description="HTH marR-type" evidence="2">
    <location>
        <begin position="8"/>
        <end position="198"/>
    </location>
</feature>
<dbReference type="SUPFAM" id="SSF46785">
    <property type="entry name" value="Winged helix' DNA-binding domain"/>
    <property type="match status" value="1"/>
</dbReference>
<dbReference type="RefSeq" id="WP_028496304.1">
    <property type="nucleotide sequence ID" value="NZ_FOQZ01000002.1"/>
</dbReference>
<organism evidence="3 4">
    <name type="scientific">Microbacterium saccharophilum</name>
    <dbReference type="NCBI Taxonomy" id="1213358"/>
    <lineage>
        <taxon>Bacteria</taxon>
        <taxon>Bacillati</taxon>
        <taxon>Actinomycetota</taxon>
        <taxon>Actinomycetes</taxon>
        <taxon>Micrococcales</taxon>
        <taxon>Microbacteriaceae</taxon>
        <taxon>Microbacterium</taxon>
    </lineage>
</organism>
<protein>
    <submittedName>
        <fullName evidence="3">DNA-binding transcriptional regulator, MarR family</fullName>
    </submittedName>
</protein>
<evidence type="ECO:0000259" key="2">
    <source>
        <dbReference type="PROSITE" id="PS50995"/>
    </source>
</evidence>
<dbReference type="InterPro" id="IPR001845">
    <property type="entry name" value="HTH_ArsR_DNA-bd_dom"/>
</dbReference>
<dbReference type="Proteomes" id="UP000198702">
    <property type="component" value="Unassembled WGS sequence"/>
</dbReference>
<dbReference type="PROSITE" id="PS50995">
    <property type="entry name" value="HTH_MARR_2"/>
    <property type="match status" value="1"/>
</dbReference>
<dbReference type="InterPro" id="IPR036388">
    <property type="entry name" value="WH-like_DNA-bd_sf"/>
</dbReference>
<dbReference type="AlphaFoldDB" id="A0A7Z7CXU2"/>